<organism evidence="2 3">
    <name type="scientific">Clostridium argentinense CDC 2741</name>
    <dbReference type="NCBI Taxonomy" id="1418104"/>
    <lineage>
        <taxon>Bacteria</taxon>
        <taxon>Bacillati</taxon>
        <taxon>Bacillota</taxon>
        <taxon>Clostridia</taxon>
        <taxon>Eubacteriales</taxon>
        <taxon>Clostridiaceae</taxon>
        <taxon>Clostridium</taxon>
    </lineage>
</organism>
<dbReference type="OrthoDB" id="1900118at2"/>
<evidence type="ECO:0000256" key="1">
    <source>
        <dbReference type="SAM" id="Phobius"/>
    </source>
</evidence>
<comment type="caution">
    <text evidence="2">The sequence shown here is derived from an EMBL/GenBank/DDBJ whole genome shotgun (WGS) entry which is preliminary data.</text>
</comment>
<evidence type="ECO:0000313" key="3">
    <source>
        <dbReference type="Proteomes" id="UP000031366"/>
    </source>
</evidence>
<dbReference type="AlphaFoldDB" id="A0A0C1U6G2"/>
<keyword evidence="3" id="KW-1185">Reference proteome</keyword>
<feature type="transmembrane region" description="Helical" evidence="1">
    <location>
        <begin position="148"/>
        <end position="167"/>
    </location>
</feature>
<feature type="transmembrane region" description="Helical" evidence="1">
    <location>
        <begin position="188"/>
        <end position="208"/>
    </location>
</feature>
<feature type="transmembrane region" description="Helical" evidence="1">
    <location>
        <begin position="105"/>
        <end position="133"/>
    </location>
</feature>
<name>A0A0C1U6G2_9CLOT</name>
<feature type="transmembrane region" description="Helical" evidence="1">
    <location>
        <begin position="39"/>
        <end position="58"/>
    </location>
</feature>
<proteinExistence type="predicted"/>
<reference evidence="2 3" key="1">
    <citation type="journal article" date="2015" name="Infect. Genet. Evol.">
        <title>Genomic sequences of six botulinum neurotoxin-producing strains representing three clostridial species illustrate the mobility and diversity of botulinum neurotoxin genes.</title>
        <authorList>
            <person name="Smith T.J."/>
            <person name="Hill K.K."/>
            <person name="Xie G."/>
            <person name="Foley B.T."/>
            <person name="Williamson C.H."/>
            <person name="Foster J.T."/>
            <person name="Johnson S.L."/>
            <person name="Chertkov O."/>
            <person name="Teshima H."/>
            <person name="Gibbons H.S."/>
            <person name="Johnsky L.A."/>
            <person name="Karavis M.A."/>
            <person name="Smith L.A."/>
        </authorList>
    </citation>
    <scope>NUCLEOTIDE SEQUENCE [LARGE SCALE GENOMIC DNA]</scope>
    <source>
        <strain evidence="2 3">CDC 2741</strain>
    </source>
</reference>
<keyword evidence="1" id="KW-0812">Transmembrane</keyword>
<accession>A0A0C1U6G2</accession>
<evidence type="ECO:0000313" key="2">
    <source>
        <dbReference type="EMBL" id="KIE47343.1"/>
    </source>
</evidence>
<keyword evidence="1" id="KW-0472">Membrane</keyword>
<sequence>MAVGYIFGCLISIILWRFDREKVFYKFNRFIHKKLKSRLWIQCFYIVLILIVAYLFYLMKYEEIYNALTAFIVIEISNTERKALIPENPDKRHFYDSMSIISSALVYGFIGPLFYILVFNNGIAIAFTLIHYISYSNDFKIFNILEKYLSIIPTIIASIILYIIYIPRNKTIKIDFKGDFFTNMVSRPMLNVYILAAYIESVNFYYHVNNNNVHYLKSYGVYSKKIDDNSVKDYLSITYSICIVSFVIFWVHQSQVLLRLMA</sequence>
<dbReference type="Proteomes" id="UP000031366">
    <property type="component" value="Unassembled WGS sequence"/>
</dbReference>
<gene>
    <name evidence="2" type="ORF">U732_1522</name>
</gene>
<keyword evidence="1" id="KW-1133">Transmembrane helix</keyword>
<protein>
    <submittedName>
        <fullName evidence="2">Putative membrane protein</fullName>
    </submittedName>
</protein>
<dbReference type="EMBL" id="AYSO01000015">
    <property type="protein sequence ID" value="KIE47343.1"/>
    <property type="molecule type" value="Genomic_DNA"/>
</dbReference>
<feature type="transmembrane region" description="Helical" evidence="1">
    <location>
        <begin position="234"/>
        <end position="251"/>
    </location>
</feature>
<dbReference type="RefSeq" id="WP_039632568.1">
    <property type="nucleotide sequence ID" value="NZ_AYSO01000015.1"/>
</dbReference>